<evidence type="ECO:0000256" key="7">
    <source>
        <dbReference type="SAM" id="MobiDB-lite"/>
    </source>
</evidence>
<evidence type="ECO:0000256" key="4">
    <source>
        <dbReference type="ARBA" id="ARBA00022692"/>
    </source>
</evidence>
<dbReference type="InterPro" id="IPR006685">
    <property type="entry name" value="MscS_channel_2nd"/>
</dbReference>
<dbReference type="SUPFAM" id="SSF50182">
    <property type="entry name" value="Sm-like ribonucleoproteins"/>
    <property type="match status" value="1"/>
</dbReference>
<feature type="transmembrane region" description="Helical" evidence="8">
    <location>
        <begin position="461"/>
        <end position="479"/>
    </location>
</feature>
<accession>A0ABY0VJY5</accession>
<evidence type="ECO:0000259" key="9">
    <source>
        <dbReference type="Pfam" id="PF00924"/>
    </source>
</evidence>
<keyword evidence="6 8" id="KW-0472">Membrane</keyword>
<dbReference type="PANTHER" id="PTHR30460:SF0">
    <property type="entry name" value="MODERATE CONDUCTANCE MECHANOSENSITIVE CHANNEL YBIO"/>
    <property type="match status" value="1"/>
</dbReference>
<dbReference type="Proteomes" id="UP000182058">
    <property type="component" value="Chromosome I"/>
</dbReference>
<dbReference type="Pfam" id="PF21088">
    <property type="entry name" value="MS_channel_1st"/>
    <property type="match status" value="1"/>
</dbReference>
<dbReference type="EMBL" id="LT629795">
    <property type="protein sequence ID" value="SDU34742.1"/>
    <property type="molecule type" value="Genomic_DNA"/>
</dbReference>
<feature type="compositionally biased region" description="Polar residues" evidence="7">
    <location>
        <begin position="731"/>
        <end position="745"/>
    </location>
</feature>
<evidence type="ECO:0000313" key="12">
    <source>
        <dbReference type="Proteomes" id="UP000182058"/>
    </source>
</evidence>
<dbReference type="InterPro" id="IPR023408">
    <property type="entry name" value="MscS_beta-dom_sf"/>
</dbReference>
<feature type="transmembrane region" description="Helical" evidence="8">
    <location>
        <begin position="512"/>
        <end position="531"/>
    </location>
</feature>
<dbReference type="InterPro" id="IPR011014">
    <property type="entry name" value="MscS_channel_TM-2"/>
</dbReference>
<name>A0ABY0VJY5_9PSED</name>
<comment type="subcellular location">
    <subcellularLocation>
        <location evidence="1">Cell membrane</location>
        <topology evidence="1">Multi-pass membrane protein</topology>
    </subcellularLocation>
</comment>
<evidence type="ECO:0000313" key="11">
    <source>
        <dbReference type="EMBL" id="SDU34742.1"/>
    </source>
</evidence>
<feature type="transmembrane region" description="Helical" evidence="8">
    <location>
        <begin position="58"/>
        <end position="81"/>
    </location>
</feature>
<evidence type="ECO:0000256" key="2">
    <source>
        <dbReference type="ARBA" id="ARBA00008017"/>
    </source>
</evidence>
<dbReference type="PANTHER" id="PTHR30460">
    <property type="entry name" value="MODERATE CONDUCTANCE MECHANOSENSITIVE CHANNEL YBIO"/>
    <property type="match status" value="1"/>
</dbReference>
<feature type="region of interest" description="Disordered" evidence="7">
    <location>
        <begin position="728"/>
        <end position="754"/>
    </location>
</feature>
<evidence type="ECO:0000256" key="6">
    <source>
        <dbReference type="ARBA" id="ARBA00023136"/>
    </source>
</evidence>
<feature type="transmembrane region" description="Helical" evidence="8">
    <location>
        <begin position="196"/>
        <end position="214"/>
    </location>
</feature>
<dbReference type="InterPro" id="IPR010920">
    <property type="entry name" value="LSM_dom_sf"/>
</dbReference>
<organism evidence="11 12">
    <name type="scientific">Pseudomonas psychrophila</name>
    <dbReference type="NCBI Taxonomy" id="122355"/>
    <lineage>
        <taxon>Bacteria</taxon>
        <taxon>Pseudomonadati</taxon>
        <taxon>Pseudomonadota</taxon>
        <taxon>Gammaproteobacteria</taxon>
        <taxon>Pseudomonadales</taxon>
        <taxon>Pseudomonadaceae</taxon>
        <taxon>Pseudomonas</taxon>
    </lineage>
</organism>
<feature type="domain" description="Mechanosensitive ion channel transmembrane helices 2/3" evidence="10">
    <location>
        <begin position="512"/>
        <end position="553"/>
    </location>
</feature>
<dbReference type="SUPFAM" id="SSF82689">
    <property type="entry name" value="Mechanosensitive channel protein MscS (YggB), C-terminal domain"/>
    <property type="match status" value="1"/>
</dbReference>
<sequence length="754" mass="82040">MLHMREFSHEGAGLIRGLTTLYREARVESPADFLGSLRPARQTCPGGFPGLLTFKTAILFLILLLSGNGVVQAAPTLASIMKAEESDGKPPVLVDGGLLGALGAGMDEVQSQLGSSVHQLGAWSLRIKRAAQEVEELGVQASTHPSWNGVGDFFLLSVIWVCAFIGLMLAGRWLASYLGKSRRINSRPRIQALIGYGLPYLVPALLSLLLTLYVSRFLNDSLGRSLALSLSYASSGGVFCSALVLSLNTMFDVEHKRRAVQIIRDYAMRPLFWTGFLAALSDAMNSPQITLEIGGNIATCLSVFSGLMACAILAFLAVRLRRPVAHLMRNRALAQRLGQPALQESLRIFSVLWYWPLLLMLLATALNLLGVGEGSERALRNALLTSGLLIGTVFLSTILHHSFRTKVQSSGAYKDRFMNVVYALLRIALAVSFIELLANIWGFSLLAFASDSNTGRVISDSLGHILLIFLVTWLSWVVLDTAIQQALEPTTNRRGTREPSTRIKTILPLTRNAIKVVLVVICTITTMANLGVNVAPFLAGAGVIGLAIGFGSQQLVQDVITGLFIIIEDTISVGDWVVIDSSHAGTVEGLTIRTLRLRDSRGFVHSVPFGQIKAVINHSRQFAYAFFSVQFTYDTDMDKATALIREAGNKISDDPLLSLSLQGSLTIFGVDSMNLDGVTITAQFRTLSGAQNTVSRAFNDRLKKLVDKSPEVHFAQHYPQGFLMPVREPEQSSQTDSSAQRSTVLLSDIPPRSQ</sequence>
<feature type="domain" description="Mechanosensitive ion channel MscS" evidence="9">
    <location>
        <begin position="555"/>
        <end position="620"/>
    </location>
</feature>
<keyword evidence="12" id="KW-1185">Reference proteome</keyword>
<feature type="transmembrane region" description="Helical" evidence="8">
    <location>
        <begin position="352"/>
        <end position="372"/>
    </location>
</feature>
<evidence type="ECO:0000256" key="5">
    <source>
        <dbReference type="ARBA" id="ARBA00022989"/>
    </source>
</evidence>
<dbReference type="Gene3D" id="2.30.30.60">
    <property type="match status" value="1"/>
</dbReference>
<feature type="transmembrane region" description="Helical" evidence="8">
    <location>
        <begin position="153"/>
        <end position="175"/>
    </location>
</feature>
<evidence type="ECO:0000256" key="3">
    <source>
        <dbReference type="ARBA" id="ARBA00022475"/>
    </source>
</evidence>
<gene>
    <name evidence="11" type="ORF">SAMN04490201_1191</name>
</gene>
<keyword evidence="5 8" id="KW-1133">Transmembrane helix</keyword>
<dbReference type="SUPFAM" id="SSF82861">
    <property type="entry name" value="Mechanosensitive channel protein MscS (YggB), transmembrane region"/>
    <property type="match status" value="1"/>
</dbReference>
<dbReference type="InterPro" id="IPR049142">
    <property type="entry name" value="MS_channel_1st"/>
</dbReference>
<dbReference type="InterPro" id="IPR045276">
    <property type="entry name" value="YbiO_bact"/>
</dbReference>
<evidence type="ECO:0000256" key="8">
    <source>
        <dbReference type="SAM" id="Phobius"/>
    </source>
</evidence>
<feature type="transmembrane region" description="Helical" evidence="8">
    <location>
        <begin position="266"/>
        <end position="284"/>
    </location>
</feature>
<reference evidence="11 12" key="1">
    <citation type="submission" date="2016-10" db="EMBL/GenBank/DDBJ databases">
        <authorList>
            <person name="Varghese N."/>
            <person name="Submissions S."/>
        </authorList>
    </citation>
    <scope>NUCLEOTIDE SEQUENCE [LARGE SCALE GENOMIC DNA]</scope>
    <source>
        <strain evidence="11 12">BS3667</strain>
    </source>
</reference>
<dbReference type="Pfam" id="PF00924">
    <property type="entry name" value="MS_channel_2nd"/>
    <property type="match status" value="1"/>
</dbReference>
<protein>
    <submittedName>
        <fullName evidence="11">Small-conductance mechanosensitive channel</fullName>
    </submittedName>
</protein>
<dbReference type="InterPro" id="IPR011066">
    <property type="entry name" value="MscS_channel_C_sf"/>
</dbReference>
<comment type="similarity">
    <text evidence="2">Belongs to the MscS (TC 1.A.23) family.</text>
</comment>
<feature type="transmembrane region" description="Helical" evidence="8">
    <location>
        <begin position="296"/>
        <end position="318"/>
    </location>
</feature>
<evidence type="ECO:0000256" key="1">
    <source>
        <dbReference type="ARBA" id="ARBA00004651"/>
    </source>
</evidence>
<keyword evidence="4 8" id="KW-0812">Transmembrane</keyword>
<keyword evidence="3" id="KW-1003">Cell membrane</keyword>
<feature type="transmembrane region" description="Helical" evidence="8">
    <location>
        <begin position="420"/>
        <end position="441"/>
    </location>
</feature>
<feature type="transmembrane region" description="Helical" evidence="8">
    <location>
        <begin position="378"/>
        <end position="399"/>
    </location>
</feature>
<dbReference type="Gene3D" id="1.10.287.1260">
    <property type="match status" value="1"/>
</dbReference>
<feature type="transmembrane region" description="Helical" evidence="8">
    <location>
        <begin position="226"/>
        <end position="245"/>
    </location>
</feature>
<proteinExistence type="inferred from homology"/>
<evidence type="ECO:0000259" key="10">
    <source>
        <dbReference type="Pfam" id="PF21088"/>
    </source>
</evidence>
<dbReference type="Gene3D" id="3.30.70.100">
    <property type="match status" value="1"/>
</dbReference>